<sequence length="133" mass="13699">MSKTALIVEDEIFVALDLERILIDAGYHVAAIAADRASALEAAPDCGFAFVDVNLRDGPTGPDIARRIAADHGIKVVFVTANPTQIGDGNGALGYVRKPFSEAAILAAAAIATQTDAPANAEVVPFERPAAAA</sequence>
<dbReference type="SUPFAM" id="SSF52172">
    <property type="entry name" value="CheY-like"/>
    <property type="match status" value="1"/>
</dbReference>
<evidence type="ECO:0000256" key="1">
    <source>
        <dbReference type="PROSITE-ProRule" id="PRU00169"/>
    </source>
</evidence>
<dbReference type="AlphaFoldDB" id="A0A1I5RC36"/>
<reference evidence="4" key="1">
    <citation type="submission" date="2016-10" db="EMBL/GenBank/DDBJ databases">
        <authorList>
            <person name="Varghese N."/>
            <person name="Submissions S."/>
        </authorList>
    </citation>
    <scope>NUCLEOTIDE SEQUENCE [LARGE SCALE GENOMIC DNA]</scope>
    <source>
        <strain evidence="4">CGMCC 1.9113</strain>
    </source>
</reference>
<accession>A0A1I5RC36</accession>
<keyword evidence="4" id="KW-1185">Reference proteome</keyword>
<proteinExistence type="predicted"/>
<feature type="domain" description="Response regulatory" evidence="2">
    <location>
        <begin position="4"/>
        <end position="113"/>
    </location>
</feature>
<dbReference type="InterPro" id="IPR001789">
    <property type="entry name" value="Sig_transdc_resp-reg_receiver"/>
</dbReference>
<keyword evidence="1" id="KW-0597">Phosphoprotein</keyword>
<evidence type="ECO:0000313" key="4">
    <source>
        <dbReference type="Proteomes" id="UP000199586"/>
    </source>
</evidence>
<evidence type="ECO:0000259" key="2">
    <source>
        <dbReference type="PROSITE" id="PS50110"/>
    </source>
</evidence>
<organism evidence="3 4">
    <name type="scientific">Sphingomonas rubra</name>
    <dbReference type="NCBI Taxonomy" id="634430"/>
    <lineage>
        <taxon>Bacteria</taxon>
        <taxon>Pseudomonadati</taxon>
        <taxon>Pseudomonadota</taxon>
        <taxon>Alphaproteobacteria</taxon>
        <taxon>Sphingomonadales</taxon>
        <taxon>Sphingomonadaceae</taxon>
        <taxon>Sphingomonas</taxon>
    </lineage>
</organism>
<dbReference type="Gene3D" id="3.40.50.2300">
    <property type="match status" value="1"/>
</dbReference>
<dbReference type="InterPro" id="IPR011006">
    <property type="entry name" value="CheY-like_superfamily"/>
</dbReference>
<gene>
    <name evidence="3" type="ORF">SAMN04488241_103156</name>
</gene>
<protein>
    <submittedName>
        <fullName evidence="3">Response regulator receiver domain-containing protein</fullName>
    </submittedName>
</protein>
<dbReference type="EMBL" id="FOXP01000003">
    <property type="protein sequence ID" value="SFP56083.1"/>
    <property type="molecule type" value="Genomic_DNA"/>
</dbReference>
<dbReference type="Pfam" id="PF00072">
    <property type="entry name" value="Response_reg"/>
    <property type="match status" value="1"/>
</dbReference>
<feature type="modified residue" description="4-aspartylphosphate" evidence="1">
    <location>
        <position position="52"/>
    </location>
</feature>
<dbReference type="STRING" id="634430.SAMN04488241_103156"/>
<dbReference type="RefSeq" id="WP_093332167.1">
    <property type="nucleotide sequence ID" value="NZ_FOXP01000003.1"/>
</dbReference>
<name>A0A1I5RC36_9SPHN</name>
<dbReference type="SMART" id="SM00448">
    <property type="entry name" value="REC"/>
    <property type="match status" value="1"/>
</dbReference>
<dbReference type="Proteomes" id="UP000199586">
    <property type="component" value="Unassembled WGS sequence"/>
</dbReference>
<dbReference type="GO" id="GO:0000160">
    <property type="term" value="P:phosphorelay signal transduction system"/>
    <property type="evidence" value="ECO:0007669"/>
    <property type="project" value="InterPro"/>
</dbReference>
<evidence type="ECO:0000313" key="3">
    <source>
        <dbReference type="EMBL" id="SFP56083.1"/>
    </source>
</evidence>
<dbReference type="OrthoDB" id="7060229at2"/>
<dbReference type="PROSITE" id="PS50110">
    <property type="entry name" value="RESPONSE_REGULATORY"/>
    <property type="match status" value="1"/>
</dbReference>